<organism evidence="14 15">
    <name type="scientific">Prosthecomicrobium pneumaticum</name>
    <dbReference type="NCBI Taxonomy" id="81895"/>
    <lineage>
        <taxon>Bacteria</taxon>
        <taxon>Pseudomonadati</taxon>
        <taxon>Pseudomonadota</taxon>
        <taxon>Alphaproteobacteria</taxon>
        <taxon>Hyphomicrobiales</taxon>
        <taxon>Kaistiaceae</taxon>
        <taxon>Prosthecomicrobium</taxon>
    </lineage>
</organism>
<comment type="subunit">
    <text evidence="12">Component of the replication restart primosome.</text>
</comment>
<feature type="binding site" evidence="12">
    <location>
        <position position="471"/>
    </location>
    <ligand>
        <name>Zn(2+)</name>
        <dbReference type="ChEBI" id="CHEBI:29105"/>
        <label>1</label>
    </ligand>
</feature>
<comment type="catalytic activity">
    <reaction evidence="12">
        <text>Couples ATP hydrolysis with the unwinding of duplex DNA by translocating in the 3'-5' direction.</text>
        <dbReference type="EC" id="5.6.2.4"/>
    </reaction>
</comment>
<dbReference type="InterPro" id="IPR042115">
    <property type="entry name" value="PriA_3primeBD_sf"/>
</dbReference>
<feature type="domain" description="Helicase ATP-binding" evidence="13">
    <location>
        <begin position="204"/>
        <end position="370"/>
    </location>
</feature>
<feature type="binding site" evidence="12">
    <location>
        <position position="474"/>
    </location>
    <ligand>
        <name>Zn(2+)</name>
        <dbReference type="ChEBI" id="CHEBI:29105"/>
        <label>1</label>
    </ligand>
</feature>
<evidence type="ECO:0000256" key="9">
    <source>
        <dbReference type="ARBA" id="ARBA00023125"/>
    </source>
</evidence>
<comment type="similarity">
    <text evidence="12">Belongs to the helicase family. PriA subfamily.</text>
</comment>
<feature type="binding site" evidence="12">
    <location>
        <position position="458"/>
    </location>
    <ligand>
        <name>Zn(2+)</name>
        <dbReference type="ChEBI" id="CHEBI:29105"/>
        <label>2</label>
    </ligand>
</feature>
<evidence type="ECO:0000256" key="11">
    <source>
        <dbReference type="ARBA" id="ARBA00048988"/>
    </source>
</evidence>
<evidence type="ECO:0000313" key="14">
    <source>
        <dbReference type="EMBL" id="MBB5753585.1"/>
    </source>
</evidence>
<dbReference type="InterPro" id="IPR040498">
    <property type="entry name" value="PriA_CRR"/>
</dbReference>
<dbReference type="GO" id="GO:0006302">
    <property type="term" value="P:double-strand break repair"/>
    <property type="evidence" value="ECO:0007669"/>
    <property type="project" value="InterPro"/>
</dbReference>
<dbReference type="GO" id="GO:0005524">
    <property type="term" value="F:ATP binding"/>
    <property type="evidence" value="ECO:0007669"/>
    <property type="project" value="UniProtKB-UniRule"/>
</dbReference>
<dbReference type="GO" id="GO:0006310">
    <property type="term" value="P:DNA recombination"/>
    <property type="evidence" value="ECO:0007669"/>
    <property type="project" value="InterPro"/>
</dbReference>
<sequence length="722" mass="76872">MDVPTVSVLVPVAVDTCYTYRVPPGMALAPGDIVAVPLGPRTVLGAVWDDPVDGSVGHNRLRPVAHRYDAAPLERSLRAFVDWVAAYTLNPRGMVLRMVLRSPQALEAERALALLARIGPPPERLTPAREKVLAALGAGPPRSKAALAAAAGVSPGVVDGLVAAGTLGLVAVKPPPAVAPPDPDHGARPLGPEQRAAADALMAAIGTGGYSVSLVDGVTGSGKTEVYFEAIAATLRKGGQALVLLPEIALTGDFLDRFARRFGARPAEWHSEVPAKSRERVWRGVADGSIRAVAGARSALFLPFSALGLIVVDEEHDAVYKQDEGVSYHARDMAIVRGHIAGFPVVLSSATPSIESRVNADAGRYTRIELKGRFAAARLPEIRAVDMRRDSPERGRFLSPVLATALAETLAAKAQSLLFLNRRGYAPLTLCRACGHRFQCPNCSTWLVEHRFRGVLACHHCGHSERRPDRCPNCDAEDSLVACGPGVERIAEEAAALLPEARITVLSSDLFGVREMRQQLEAIRTGGVDIVIGTQLVAKGHNFPLLSLVGVVDADIGLAHGDPRAAERTFQLLAQVTGRAGRAGGESRALVQTYAPEHPVIAAIVAGDREAFYAREIAERRRTQLPPFGRLAGIVVSGDDRASAHGYATALRRAAEEGGPILVLGPSEAPLAVVRGRHRFRLLVQAPRAADLQGYIRAWLARAEPPRGGVRVQVDIDPQSFM</sequence>
<keyword evidence="7 12" id="KW-0862">Zinc</keyword>
<dbReference type="InterPro" id="IPR041236">
    <property type="entry name" value="PriA_C"/>
</dbReference>
<dbReference type="Gene3D" id="3.40.1440.60">
    <property type="entry name" value="PriA, 3(prime) DNA-binding domain"/>
    <property type="match status" value="1"/>
</dbReference>
<proteinExistence type="inferred from homology"/>
<dbReference type="Proteomes" id="UP000523821">
    <property type="component" value="Unassembled WGS sequence"/>
</dbReference>
<dbReference type="AlphaFoldDB" id="A0A7W9FMW2"/>
<comment type="catalytic activity">
    <reaction evidence="11 12">
        <text>ATP + H2O = ADP + phosphate + H(+)</text>
        <dbReference type="Rhea" id="RHEA:13065"/>
        <dbReference type="ChEBI" id="CHEBI:15377"/>
        <dbReference type="ChEBI" id="CHEBI:15378"/>
        <dbReference type="ChEBI" id="CHEBI:30616"/>
        <dbReference type="ChEBI" id="CHEBI:43474"/>
        <dbReference type="ChEBI" id="CHEBI:456216"/>
        <dbReference type="EC" id="5.6.2.4"/>
    </reaction>
</comment>
<evidence type="ECO:0000256" key="4">
    <source>
        <dbReference type="ARBA" id="ARBA00022741"/>
    </source>
</evidence>
<evidence type="ECO:0000256" key="2">
    <source>
        <dbReference type="ARBA" id="ARBA00022705"/>
    </source>
</evidence>
<keyword evidence="10 12" id="KW-0413">Isomerase</keyword>
<feature type="binding site" evidence="12">
    <location>
        <position position="431"/>
    </location>
    <ligand>
        <name>Zn(2+)</name>
        <dbReference type="ChEBI" id="CHEBI:29105"/>
        <label>1</label>
    </ligand>
</feature>
<dbReference type="InterPro" id="IPR014001">
    <property type="entry name" value="Helicase_ATP-bd"/>
</dbReference>
<evidence type="ECO:0000256" key="6">
    <source>
        <dbReference type="ARBA" id="ARBA00022806"/>
    </source>
</evidence>
<dbReference type="EC" id="5.6.2.4" evidence="12"/>
<dbReference type="Gene3D" id="3.40.50.300">
    <property type="entry name" value="P-loop containing nucleotide triphosphate hydrolases"/>
    <property type="match status" value="2"/>
</dbReference>
<dbReference type="GO" id="GO:0043138">
    <property type="term" value="F:3'-5' DNA helicase activity"/>
    <property type="evidence" value="ECO:0007669"/>
    <property type="project" value="UniProtKB-EC"/>
</dbReference>
<evidence type="ECO:0000313" key="15">
    <source>
        <dbReference type="Proteomes" id="UP000523821"/>
    </source>
</evidence>
<dbReference type="GO" id="GO:0016787">
    <property type="term" value="F:hydrolase activity"/>
    <property type="evidence" value="ECO:0007669"/>
    <property type="project" value="UniProtKB-KW"/>
</dbReference>
<dbReference type="Pfam" id="PF18074">
    <property type="entry name" value="PriA_C"/>
    <property type="match status" value="1"/>
</dbReference>
<dbReference type="GO" id="GO:1990077">
    <property type="term" value="C:primosome complex"/>
    <property type="evidence" value="ECO:0007669"/>
    <property type="project" value="UniProtKB-UniRule"/>
</dbReference>
<keyword evidence="4 12" id="KW-0547">Nucleotide-binding</keyword>
<evidence type="ECO:0000256" key="8">
    <source>
        <dbReference type="ARBA" id="ARBA00022840"/>
    </source>
</evidence>
<comment type="cofactor">
    <cofactor evidence="12">
        <name>Zn(2+)</name>
        <dbReference type="ChEBI" id="CHEBI:29105"/>
    </cofactor>
    <text evidence="12">Binds 2 zinc ions per subunit.</text>
</comment>
<dbReference type="InterPro" id="IPR041222">
    <property type="entry name" value="PriA_3primeBD"/>
</dbReference>
<accession>A0A7W9FMW2</accession>
<dbReference type="GO" id="GO:0003677">
    <property type="term" value="F:DNA binding"/>
    <property type="evidence" value="ECO:0007669"/>
    <property type="project" value="UniProtKB-UniRule"/>
</dbReference>
<dbReference type="InterPro" id="IPR011545">
    <property type="entry name" value="DEAD/DEAH_box_helicase_dom"/>
</dbReference>
<dbReference type="GO" id="GO:0008270">
    <property type="term" value="F:zinc ion binding"/>
    <property type="evidence" value="ECO:0007669"/>
    <property type="project" value="UniProtKB-UniRule"/>
</dbReference>
<dbReference type="Pfam" id="PF18319">
    <property type="entry name" value="Zn_ribbon_PriA"/>
    <property type="match status" value="1"/>
</dbReference>
<dbReference type="PANTHER" id="PTHR30580:SF0">
    <property type="entry name" value="PRIMOSOMAL PROTEIN N"/>
    <property type="match status" value="1"/>
</dbReference>
<feature type="binding site" evidence="12">
    <location>
        <position position="434"/>
    </location>
    <ligand>
        <name>Zn(2+)</name>
        <dbReference type="ChEBI" id="CHEBI:29105"/>
        <label>1</label>
    </ligand>
</feature>
<evidence type="ECO:0000256" key="12">
    <source>
        <dbReference type="HAMAP-Rule" id="MF_00983"/>
    </source>
</evidence>
<dbReference type="InterPro" id="IPR001650">
    <property type="entry name" value="Helicase_C-like"/>
</dbReference>
<dbReference type="RefSeq" id="WP_246429774.1">
    <property type="nucleotide sequence ID" value="NZ_JACHOO010000005.1"/>
</dbReference>
<dbReference type="HAMAP" id="MF_00983">
    <property type="entry name" value="PriA"/>
    <property type="match status" value="1"/>
</dbReference>
<protein>
    <recommendedName>
        <fullName evidence="12">Replication restart protein PriA</fullName>
    </recommendedName>
    <alternativeName>
        <fullName evidence="12">ATP-dependent DNA helicase PriA</fullName>
        <ecNumber evidence="12">5.6.2.4</ecNumber>
    </alternativeName>
    <alternativeName>
        <fullName evidence="12">DNA 3'-5' helicase PriA</fullName>
    </alternativeName>
</protein>
<feature type="binding site" evidence="12">
    <location>
        <position position="440"/>
    </location>
    <ligand>
        <name>Zn(2+)</name>
        <dbReference type="ChEBI" id="CHEBI:29105"/>
        <label>2</label>
    </ligand>
</feature>
<dbReference type="SUPFAM" id="SSF52540">
    <property type="entry name" value="P-loop containing nucleoside triphosphate hydrolases"/>
    <property type="match status" value="2"/>
</dbReference>
<keyword evidence="2 12" id="KW-0235">DNA replication</keyword>
<dbReference type="GO" id="GO:0006269">
    <property type="term" value="P:DNA replication, synthesis of primer"/>
    <property type="evidence" value="ECO:0007669"/>
    <property type="project" value="UniProtKB-KW"/>
</dbReference>
<dbReference type="NCBIfam" id="TIGR00595">
    <property type="entry name" value="priA"/>
    <property type="match status" value="1"/>
</dbReference>
<keyword evidence="6 12" id="KW-0347">Helicase</keyword>
<keyword evidence="15" id="KW-1185">Reference proteome</keyword>
<comment type="caution">
    <text evidence="14">The sequence shown here is derived from an EMBL/GenBank/DDBJ whole genome shotgun (WGS) entry which is preliminary data.</text>
</comment>
<dbReference type="GO" id="GO:0006270">
    <property type="term" value="P:DNA replication initiation"/>
    <property type="evidence" value="ECO:0007669"/>
    <property type="project" value="TreeGrafter"/>
</dbReference>
<dbReference type="SMART" id="SM00487">
    <property type="entry name" value="DEXDc"/>
    <property type="match status" value="1"/>
</dbReference>
<dbReference type="PROSITE" id="PS51192">
    <property type="entry name" value="HELICASE_ATP_BIND_1"/>
    <property type="match status" value="1"/>
</dbReference>
<name>A0A7W9FMW2_9HYPH</name>
<dbReference type="EMBL" id="JACHOO010000005">
    <property type="protein sequence ID" value="MBB5753585.1"/>
    <property type="molecule type" value="Genomic_DNA"/>
</dbReference>
<keyword evidence="5 12" id="KW-0378">Hydrolase</keyword>
<keyword evidence="8 12" id="KW-0067">ATP-binding</keyword>
<dbReference type="SMART" id="SM00490">
    <property type="entry name" value="HELICc"/>
    <property type="match status" value="1"/>
</dbReference>
<dbReference type="Pfam" id="PF00270">
    <property type="entry name" value="DEAD"/>
    <property type="match status" value="1"/>
</dbReference>
<evidence type="ECO:0000256" key="3">
    <source>
        <dbReference type="ARBA" id="ARBA00022723"/>
    </source>
</evidence>
<keyword evidence="9 12" id="KW-0238">DNA-binding</keyword>
<evidence type="ECO:0000256" key="10">
    <source>
        <dbReference type="ARBA" id="ARBA00023235"/>
    </source>
</evidence>
<evidence type="ECO:0000259" key="13">
    <source>
        <dbReference type="PROSITE" id="PS51192"/>
    </source>
</evidence>
<dbReference type="CDD" id="cd17929">
    <property type="entry name" value="DEXHc_priA"/>
    <property type="match status" value="1"/>
</dbReference>
<keyword evidence="3 12" id="KW-0479">Metal-binding</keyword>
<feature type="binding site" evidence="12">
    <location>
        <position position="443"/>
    </location>
    <ligand>
        <name>Zn(2+)</name>
        <dbReference type="ChEBI" id="CHEBI:29105"/>
        <label>2</label>
    </ligand>
</feature>
<dbReference type="InterPro" id="IPR027417">
    <property type="entry name" value="P-loop_NTPase"/>
</dbReference>
<dbReference type="PANTHER" id="PTHR30580">
    <property type="entry name" value="PRIMOSOMAL PROTEIN N"/>
    <property type="match status" value="1"/>
</dbReference>
<dbReference type="FunFam" id="3.40.50.300:FF:000489">
    <property type="entry name" value="Primosome assembly protein PriA"/>
    <property type="match status" value="1"/>
</dbReference>
<feature type="binding site" evidence="12">
    <location>
        <position position="461"/>
    </location>
    <ligand>
        <name>Zn(2+)</name>
        <dbReference type="ChEBI" id="CHEBI:29105"/>
        <label>2</label>
    </ligand>
</feature>
<evidence type="ECO:0000256" key="7">
    <source>
        <dbReference type="ARBA" id="ARBA00022833"/>
    </source>
</evidence>
<gene>
    <name evidence="12" type="primary">priA</name>
    <name evidence="14" type="ORF">GGQ63_002655</name>
</gene>
<evidence type="ECO:0000256" key="1">
    <source>
        <dbReference type="ARBA" id="ARBA00022515"/>
    </source>
</evidence>
<evidence type="ECO:0000256" key="5">
    <source>
        <dbReference type="ARBA" id="ARBA00022801"/>
    </source>
</evidence>
<comment type="function">
    <text evidence="12">Initiates the restart of stalled replication forks, which reloads the replicative helicase on sites other than the origin of replication. Recognizes and binds to abandoned replication forks and remodels them to uncover a helicase loading site. Promotes assembly of the primosome at these replication forks.</text>
</comment>
<dbReference type="NCBIfam" id="NF004070">
    <property type="entry name" value="PRK05580.2-2"/>
    <property type="match status" value="1"/>
</dbReference>
<keyword evidence="1 12" id="KW-0639">Primosome</keyword>
<dbReference type="Pfam" id="PF17764">
    <property type="entry name" value="PriA_3primeBD"/>
    <property type="match status" value="1"/>
</dbReference>
<dbReference type="InterPro" id="IPR005259">
    <property type="entry name" value="PriA"/>
</dbReference>
<reference evidence="14 15" key="1">
    <citation type="submission" date="2020-08" db="EMBL/GenBank/DDBJ databases">
        <title>Genomic Encyclopedia of Type Strains, Phase IV (KMG-IV): sequencing the most valuable type-strain genomes for metagenomic binning, comparative biology and taxonomic classification.</title>
        <authorList>
            <person name="Goeker M."/>
        </authorList>
    </citation>
    <scope>NUCLEOTIDE SEQUENCE [LARGE SCALE GENOMIC DNA]</scope>
    <source>
        <strain evidence="14 15">DSM 16268</strain>
    </source>
</reference>